<keyword evidence="2" id="KW-0812">Transmembrane</keyword>
<comment type="caution">
    <text evidence="3">The sequence shown here is derived from an EMBL/GenBank/DDBJ whole genome shotgun (WGS) entry which is preliminary data.</text>
</comment>
<evidence type="ECO:0000313" key="4">
    <source>
        <dbReference type="Proteomes" id="UP001057375"/>
    </source>
</evidence>
<evidence type="ECO:0000313" key="3">
    <source>
        <dbReference type="EMBL" id="GKT27972.1"/>
    </source>
</evidence>
<feature type="compositionally biased region" description="Polar residues" evidence="1">
    <location>
        <begin position="1119"/>
        <end position="1132"/>
    </location>
</feature>
<organism evidence="3 4">
    <name type="scientific">Aduncisulcus paluster</name>
    <dbReference type="NCBI Taxonomy" id="2918883"/>
    <lineage>
        <taxon>Eukaryota</taxon>
        <taxon>Metamonada</taxon>
        <taxon>Carpediemonas-like organisms</taxon>
        <taxon>Aduncisulcus</taxon>
    </lineage>
</organism>
<protein>
    <submittedName>
        <fullName evidence="3">Uncharacterized protein</fullName>
    </submittedName>
</protein>
<accession>A0ABQ5K7P2</accession>
<evidence type="ECO:0000256" key="2">
    <source>
        <dbReference type="SAM" id="Phobius"/>
    </source>
</evidence>
<proteinExistence type="predicted"/>
<keyword evidence="4" id="KW-1185">Reference proteome</keyword>
<gene>
    <name evidence="3" type="ORF">ADUPG1_000326</name>
</gene>
<evidence type="ECO:0000256" key="1">
    <source>
        <dbReference type="SAM" id="MobiDB-lite"/>
    </source>
</evidence>
<name>A0ABQ5K7P2_9EUKA</name>
<dbReference type="Proteomes" id="UP001057375">
    <property type="component" value="Unassembled WGS sequence"/>
</dbReference>
<feature type="transmembrane region" description="Helical" evidence="2">
    <location>
        <begin position="708"/>
        <end position="730"/>
    </location>
</feature>
<keyword evidence="2" id="KW-1133">Transmembrane helix</keyword>
<feature type="transmembrane region" description="Helical" evidence="2">
    <location>
        <begin position="559"/>
        <end position="583"/>
    </location>
</feature>
<feature type="transmembrane region" description="Helical" evidence="2">
    <location>
        <begin position="1004"/>
        <end position="1026"/>
    </location>
</feature>
<sequence>MQDGEDYLKKHQIEEHLQDAMAILDKSRPAVPTVQQSNSWLTAKDWKQILILFSPDFPTDIVDYIFTIARGLDWIQPPSLFSGKPTDVCDEEVCQAFESAVRALTFQLKIQEEKFSVEEEDSSPSALCCERMLPLLALFICFPRFMYSVCRIFEYVHDQSFHSSVEIEDDSECDPHILVSSKWCLELLKKESIVDHLTSFLSLHVLTDDISRREGILHRRSSSSSSERSDTLFINHYMSLSKGGISEEDLPSSSSVFRALELSSVLQDSGTSIFLSIVLILGIVFAISGSAATTAYYLNLDNYAVSIGASHTVAEMQTTFTGGYVIANYITDSYDGTYLKAYANDFTWSTMQCDEKMSQKDIDELTIRGVTFPLVSPYGIASFDPYGYATLTNDVSLTSNTVMKYSISNGITSQSFTDIQIDRDYYNVDYSNYTNDPCFSSFYDAACGGAYDSYNYQYEYTCWSYDVQDTVVFAIDVNDTNTSFYPSTSKMTIPSSYTFTYDISNSYINTDYPLDASCGVLDTLPDVLDIEIWAKDDPCAIFAVDYGYDFGSDSSVFTMVGWVMVGIGGGGILVVILALCCCISAGKPKKSIPAPAPAPMPAMMTSPLQAQPSMMQPGMMQPGMQPGMMQPGMQPGMMQPGMQPGMMQPGMQPDYSQPMMSQPAQQVNLAPFRIESIKGADSARIQKIIFLDDPSCGTMTKKGKHCCAGTFLIIFWLLFSSLGISLYTVANRRRKVYLENVEEYAQILSERALLGVYSTLDFNDVIYPLELSLTAANPYSFDSNFSPIYGSDLASGTSTFECSSDFTDKDVDKLKKQGVVFPVKGMKTSTNFASSGLSVSFSGANGLENGLKLNFSVSDAGTGYSNTLSQLMLQRHEYSDDVTIPRYICESKVYETQCYSSFDLTSFEFSCISYQYPSHVALFLDPNDSFTGFSNSSIEIQHDSNLIADDMYNPGYLSFNTGCGAIAEVPLDNINLDVYLKNDPCGIYFNKYGGNLCPEEYSTMLIFGIIFIVLAALFTIFLIIFCSKACKDSSNNVSSVKPPQGPVMIAPQQFYPGTAPPMLPSQPTISRYPVMQPMQSATMVPPTMQPMPLSPPPPLPQYPPQHPPMMQPQYMPQSGYSQQSGSDNMYFM</sequence>
<feature type="transmembrane region" description="Helical" evidence="2">
    <location>
        <begin position="273"/>
        <end position="298"/>
    </location>
</feature>
<feature type="region of interest" description="Disordered" evidence="1">
    <location>
        <begin position="1090"/>
        <end position="1132"/>
    </location>
</feature>
<feature type="compositionally biased region" description="Pro residues" evidence="1">
    <location>
        <begin position="1090"/>
        <end position="1110"/>
    </location>
</feature>
<dbReference type="EMBL" id="BQXS01000115">
    <property type="protein sequence ID" value="GKT27972.1"/>
    <property type="molecule type" value="Genomic_DNA"/>
</dbReference>
<reference evidence="3" key="1">
    <citation type="submission" date="2022-03" db="EMBL/GenBank/DDBJ databases">
        <title>Draft genome sequence of Aduncisulcus paluster, a free-living microaerophilic Fornicata.</title>
        <authorList>
            <person name="Yuyama I."/>
            <person name="Kume K."/>
            <person name="Tamura T."/>
            <person name="Inagaki Y."/>
            <person name="Hashimoto T."/>
        </authorList>
    </citation>
    <scope>NUCLEOTIDE SEQUENCE</scope>
    <source>
        <strain evidence="3">NY0171</strain>
    </source>
</reference>
<keyword evidence="2" id="KW-0472">Membrane</keyword>